<evidence type="ECO:0000313" key="2">
    <source>
        <dbReference type="Proteomes" id="UP001417504"/>
    </source>
</evidence>
<organism evidence="1 2">
    <name type="scientific">Stephania japonica</name>
    <dbReference type="NCBI Taxonomy" id="461633"/>
    <lineage>
        <taxon>Eukaryota</taxon>
        <taxon>Viridiplantae</taxon>
        <taxon>Streptophyta</taxon>
        <taxon>Embryophyta</taxon>
        <taxon>Tracheophyta</taxon>
        <taxon>Spermatophyta</taxon>
        <taxon>Magnoliopsida</taxon>
        <taxon>Ranunculales</taxon>
        <taxon>Menispermaceae</taxon>
        <taxon>Menispermoideae</taxon>
        <taxon>Cissampelideae</taxon>
        <taxon>Stephania</taxon>
    </lineage>
</organism>
<comment type="caution">
    <text evidence="1">The sequence shown here is derived from an EMBL/GenBank/DDBJ whole genome shotgun (WGS) entry which is preliminary data.</text>
</comment>
<dbReference type="Proteomes" id="UP001417504">
    <property type="component" value="Unassembled WGS sequence"/>
</dbReference>
<dbReference type="InterPro" id="IPR025322">
    <property type="entry name" value="PADRE_dom"/>
</dbReference>
<dbReference type="AlphaFoldDB" id="A0AAP0E0W3"/>
<gene>
    <name evidence="1" type="ORF">Sjap_025036</name>
</gene>
<protein>
    <submittedName>
        <fullName evidence="1">Uncharacterized protein</fullName>
    </submittedName>
</protein>
<dbReference type="PANTHER" id="PTHR33148">
    <property type="entry name" value="PLASTID MOVEMENT IMPAIRED PROTEIN-RELATED"/>
    <property type="match status" value="1"/>
</dbReference>
<proteinExistence type="predicted"/>
<dbReference type="EMBL" id="JBBNAE010000011">
    <property type="protein sequence ID" value="KAK9084625.1"/>
    <property type="molecule type" value="Genomic_DNA"/>
</dbReference>
<reference evidence="1 2" key="1">
    <citation type="submission" date="2024-01" db="EMBL/GenBank/DDBJ databases">
        <title>Genome assemblies of Stephania.</title>
        <authorList>
            <person name="Yang L."/>
        </authorList>
    </citation>
    <scope>NUCLEOTIDE SEQUENCE [LARGE SCALE GENOMIC DNA]</scope>
    <source>
        <strain evidence="1">QJT</strain>
        <tissue evidence="1">Leaf</tissue>
    </source>
</reference>
<accession>A0AAP0E0W3</accession>
<name>A0AAP0E0W3_9MAGN</name>
<keyword evidence="2" id="KW-1185">Reference proteome</keyword>
<dbReference type="Pfam" id="PF14009">
    <property type="entry name" value="PADRE"/>
    <property type="match status" value="1"/>
</dbReference>
<sequence length="159" mass="17774">MGNCIDNLISPCVPPQEKIRVLTFNGGAQEFMPSTPVKQVTSGPYHGYNLVHPAQPHLPLPPETKLVSGEVYYLLPRPCIPPISMKMGDEDVGEEDDDDDVGRGSGMVRTFKVVVTKKQLKQLLFSNGLMQECPVNEEEFEMCRKWRPSLATIPELQMC</sequence>
<dbReference type="PANTHER" id="PTHR33148:SF50">
    <property type="entry name" value="DUF4228 DOMAIN-CONTAINING PROTEIN"/>
    <property type="match status" value="1"/>
</dbReference>
<evidence type="ECO:0000313" key="1">
    <source>
        <dbReference type="EMBL" id="KAK9084625.1"/>
    </source>
</evidence>